<evidence type="ECO:0000313" key="3">
    <source>
        <dbReference type="EMBL" id="CEK75433.1"/>
    </source>
</evidence>
<protein>
    <submittedName>
        <fullName evidence="3">Uncharacterized protein</fullName>
    </submittedName>
</protein>
<evidence type="ECO:0000256" key="1">
    <source>
        <dbReference type="SAM" id="MobiDB-lite"/>
    </source>
</evidence>
<reference evidence="3" key="1">
    <citation type="submission" date="2014-12" db="EMBL/GenBank/DDBJ databases">
        <title>Insight into the proteome of Arion vulgaris.</title>
        <authorList>
            <person name="Aradska J."/>
            <person name="Bulat T."/>
            <person name="Smidak R."/>
            <person name="Sarate P."/>
            <person name="Gangsoo J."/>
            <person name="Sialana F."/>
            <person name="Bilban M."/>
            <person name="Lubec G."/>
        </authorList>
    </citation>
    <scope>NUCLEOTIDE SEQUENCE</scope>
    <source>
        <tissue evidence="3">Skin</tissue>
    </source>
</reference>
<accession>A0A0B7A3U7</accession>
<dbReference type="EMBL" id="HACG01028568">
    <property type="protein sequence ID" value="CEK75433.1"/>
    <property type="molecule type" value="Transcribed_RNA"/>
</dbReference>
<feature type="region of interest" description="Disordered" evidence="1">
    <location>
        <begin position="26"/>
        <end position="59"/>
    </location>
</feature>
<gene>
    <name evidence="3" type="primary">ORF95539</name>
    <name evidence="2" type="synonym">ORF95538</name>
</gene>
<proteinExistence type="predicted"/>
<organism evidence="3">
    <name type="scientific">Arion vulgaris</name>
    <dbReference type="NCBI Taxonomy" id="1028688"/>
    <lineage>
        <taxon>Eukaryota</taxon>
        <taxon>Metazoa</taxon>
        <taxon>Spiralia</taxon>
        <taxon>Lophotrochozoa</taxon>
        <taxon>Mollusca</taxon>
        <taxon>Gastropoda</taxon>
        <taxon>Heterobranchia</taxon>
        <taxon>Euthyneura</taxon>
        <taxon>Panpulmonata</taxon>
        <taxon>Eupulmonata</taxon>
        <taxon>Stylommatophora</taxon>
        <taxon>Helicina</taxon>
        <taxon>Arionoidea</taxon>
        <taxon>Arionidae</taxon>
        <taxon>Arion</taxon>
    </lineage>
</organism>
<name>A0A0B7A3U7_9EUPU</name>
<dbReference type="EMBL" id="HACG01028567">
    <property type="protein sequence ID" value="CEK75432.1"/>
    <property type="molecule type" value="Transcribed_RNA"/>
</dbReference>
<sequence length="59" mass="6581">MQTDSLIDLFRKQASSGYFIHWVNDSTSDSSNNDVGHDDGGYVGTSKVRRGHDTRAKLH</sequence>
<evidence type="ECO:0000313" key="2">
    <source>
        <dbReference type="EMBL" id="CEK75432.1"/>
    </source>
</evidence>
<feature type="non-terminal residue" evidence="3">
    <location>
        <position position="59"/>
    </location>
</feature>
<dbReference type="AlphaFoldDB" id="A0A0B7A3U7"/>